<dbReference type="InterPro" id="IPR001466">
    <property type="entry name" value="Beta-lactam-related"/>
</dbReference>
<feature type="domain" description="Peptidase S12 Pab87-related C-terminal" evidence="2">
    <location>
        <begin position="413"/>
        <end position="497"/>
    </location>
</feature>
<sequence length="512" mass="54408">MLAATMFLPKAEAAALTQKSVMDALPKLEALANKLVERKSGPGESGSDKSVPGLSVAVVFQNKLVYLKGFGLREIGKPERVDADTVFQLASLSKPITSTIVAAMIGKDIASWDAKIADLDPGFRLADPYPTSELTLTDLFAHRSGLPGDAGNELEAIGYDRAEILRRLRFVPPASSFRAGYSYSNFGFTEGGAAAARAVGKPWEEVAEDKLFKPLGMTSTSARYADFVNRSNRAALHILDGGQWRAAVKRRPDAQAPAGGVSSTARDLAKWMLLELDYANGRAAAIPINPEAIARTHAPLIDRGKNPVTGAASFYGLGWNAEFGARGPEWGHAAAFSAGARTLVKLSPGADLGIVVLANAFPTGAPEGLADSFFDLVFDGRVGEDWFSKWNRLFASMFDQGAAAGAVYEKAASPQSQALPFSAYAGRYANDFIGEAVVLEEGGGLVLRLGPSLDASFPLTHFDRDSFFFRPAKDTPNLSGAAFEIGPDQKAGQMTIGDFNGFGMGVLKRTAK</sequence>
<dbReference type="Pfam" id="PF11954">
    <property type="entry name" value="DUF3471"/>
    <property type="match status" value="1"/>
</dbReference>
<keyword evidence="4" id="KW-1185">Reference proteome</keyword>
<dbReference type="EMBL" id="FOSN01000009">
    <property type="protein sequence ID" value="SFK51744.1"/>
    <property type="molecule type" value="Genomic_DNA"/>
</dbReference>
<dbReference type="Gene3D" id="3.40.710.10">
    <property type="entry name" value="DD-peptidase/beta-lactamase superfamily"/>
    <property type="match status" value="1"/>
</dbReference>
<accession>A0A1I4A5Z5</accession>
<reference evidence="3 4" key="1">
    <citation type="submission" date="2016-10" db="EMBL/GenBank/DDBJ databases">
        <authorList>
            <person name="de Groot N.N."/>
        </authorList>
    </citation>
    <scope>NUCLEOTIDE SEQUENCE [LARGE SCALE GENOMIC DNA]</scope>
    <source>
        <strain evidence="3 4">NE2</strain>
    </source>
</reference>
<dbReference type="AlphaFoldDB" id="A0A1I4A5Z5"/>
<dbReference type="PANTHER" id="PTHR46825">
    <property type="entry name" value="D-ALANYL-D-ALANINE-CARBOXYPEPTIDASE/ENDOPEPTIDASE AMPH"/>
    <property type="match status" value="1"/>
</dbReference>
<dbReference type="SUPFAM" id="SSF56601">
    <property type="entry name" value="beta-lactamase/transpeptidase-like"/>
    <property type="match status" value="1"/>
</dbReference>
<evidence type="ECO:0000313" key="3">
    <source>
        <dbReference type="EMBL" id="SFK51744.1"/>
    </source>
</evidence>
<dbReference type="PANTHER" id="PTHR46825:SF15">
    <property type="entry name" value="BETA-LACTAMASE-RELATED DOMAIN-CONTAINING PROTEIN"/>
    <property type="match status" value="1"/>
</dbReference>
<name>A0A1I4A5Z5_9HYPH</name>
<feature type="domain" description="Beta-lactamase-related" evidence="1">
    <location>
        <begin position="48"/>
        <end position="366"/>
    </location>
</feature>
<dbReference type="InterPro" id="IPR012338">
    <property type="entry name" value="Beta-lactam/transpept-like"/>
</dbReference>
<evidence type="ECO:0000259" key="2">
    <source>
        <dbReference type="Pfam" id="PF11954"/>
    </source>
</evidence>
<dbReference type="Pfam" id="PF00144">
    <property type="entry name" value="Beta-lactamase"/>
    <property type="match status" value="1"/>
</dbReference>
<protein>
    <submittedName>
        <fullName evidence="3">CubicO group peptidase, beta-lactamase class C family</fullName>
    </submittedName>
</protein>
<dbReference type="Proteomes" id="UP000198755">
    <property type="component" value="Unassembled WGS sequence"/>
</dbReference>
<dbReference type="InterPro" id="IPR050491">
    <property type="entry name" value="AmpC-like"/>
</dbReference>
<organism evidence="3 4">
    <name type="scientific">Methylocapsa palsarum</name>
    <dbReference type="NCBI Taxonomy" id="1612308"/>
    <lineage>
        <taxon>Bacteria</taxon>
        <taxon>Pseudomonadati</taxon>
        <taxon>Pseudomonadota</taxon>
        <taxon>Alphaproteobacteria</taxon>
        <taxon>Hyphomicrobiales</taxon>
        <taxon>Beijerinckiaceae</taxon>
        <taxon>Methylocapsa</taxon>
    </lineage>
</organism>
<dbReference type="OrthoDB" id="5377981at2"/>
<dbReference type="InterPro" id="IPR021860">
    <property type="entry name" value="Peptidase_S12_Pab87-rel_C"/>
</dbReference>
<evidence type="ECO:0000259" key="1">
    <source>
        <dbReference type="Pfam" id="PF00144"/>
    </source>
</evidence>
<dbReference type="Gene3D" id="2.40.128.600">
    <property type="match status" value="1"/>
</dbReference>
<evidence type="ECO:0000313" key="4">
    <source>
        <dbReference type="Proteomes" id="UP000198755"/>
    </source>
</evidence>
<proteinExistence type="predicted"/>
<gene>
    <name evidence="3" type="ORF">SAMN05444581_109103</name>
</gene>
<dbReference type="STRING" id="1612308.SAMN05444581_109103"/>